<comment type="similarity">
    <text evidence="1">Belongs to the GST superfamily. NadH family.</text>
</comment>
<dbReference type="GO" id="GO:0004602">
    <property type="term" value="F:glutathione peroxidase activity"/>
    <property type="evidence" value="ECO:0007669"/>
    <property type="project" value="TreeGrafter"/>
</dbReference>
<feature type="active site" description="Nucleophile" evidence="2">
    <location>
        <position position="13"/>
    </location>
</feature>
<dbReference type="GO" id="GO:0006749">
    <property type="term" value="P:glutathione metabolic process"/>
    <property type="evidence" value="ECO:0007669"/>
    <property type="project" value="TreeGrafter"/>
</dbReference>
<dbReference type="PANTHER" id="PTHR42943">
    <property type="entry name" value="GLUTATHIONE S-TRANSFERASE KAPPA"/>
    <property type="match status" value="1"/>
</dbReference>
<dbReference type="InterPro" id="IPR036249">
    <property type="entry name" value="Thioredoxin-like_sf"/>
</dbReference>
<keyword evidence="5" id="KW-1185">Reference proteome</keyword>
<dbReference type="GO" id="GO:0004364">
    <property type="term" value="F:glutathione transferase activity"/>
    <property type="evidence" value="ECO:0007669"/>
    <property type="project" value="TreeGrafter"/>
</dbReference>
<evidence type="ECO:0000259" key="3">
    <source>
        <dbReference type="Pfam" id="PF01323"/>
    </source>
</evidence>
<dbReference type="OrthoDB" id="5244108at2"/>
<dbReference type="InterPro" id="IPR001853">
    <property type="entry name" value="DSBA-like_thioredoxin_dom"/>
</dbReference>
<dbReference type="Proteomes" id="UP000253529">
    <property type="component" value="Unassembled WGS sequence"/>
</dbReference>
<dbReference type="CDD" id="cd03022">
    <property type="entry name" value="DsbA_HCCA_Iso"/>
    <property type="match status" value="1"/>
</dbReference>
<dbReference type="RefSeq" id="WP_113891681.1">
    <property type="nucleotide sequence ID" value="NZ_QNRK01000032.1"/>
</dbReference>
<organism evidence="4 5">
    <name type="scientific">Roseiarcus fermentans</name>
    <dbReference type="NCBI Taxonomy" id="1473586"/>
    <lineage>
        <taxon>Bacteria</taxon>
        <taxon>Pseudomonadati</taxon>
        <taxon>Pseudomonadota</taxon>
        <taxon>Alphaproteobacteria</taxon>
        <taxon>Hyphomicrobiales</taxon>
        <taxon>Roseiarcaceae</taxon>
        <taxon>Roseiarcus</taxon>
    </lineage>
</organism>
<feature type="domain" description="DSBA-like thioredoxin" evidence="3">
    <location>
        <begin position="5"/>
        <end position="198"/>
    </location>
</feature>
<dbReference type="Gene3D" id="3.40.30.10">
    <property type="entry name" value="Glutaredoxin"/>
    <property type="match status" value="1"/>
</dbReference>
<dbReference type="PIRSF" id="PIRSF006386">
    <property type="entry name" value="HCCAis_GSTk"/>
    <property type="match status" value="1"/>
</dbReference>
<gene>
    <name evidence="4" type="ORF">DFR50_13239</name>
</gene>
<dbReference type="GO" id="GO:1901170">
    <property type="term" value="P:naphthalene catabolic process"/>
    <property type="evidence" value="ECO:0007669"/>
    <property type="project" value="InterPro"/>
</dbReference>
<evidence type="ECO:0000256" key="1">
    <source>
        <dbReference type="PIRNR" id="PIRNR006386"/>
    </source>
</evidence>
<evidence type="ECO:0000313" key="4">
    <source>
        <dbReference type="EMBL" id="RBP06261.1"/>
    </source>
</evidence>
<dbReference type="Pfam" id="PF01323">
    <property type="entry name" value="DSBA"/>
    <property type="match status" value="1"/>
</dbReference>
<name>A0A366EV36_9HYPH</name>
<keyword evidence="1 4" id="KW-0413">Isomerase</keyword>
<dbReference type="InterPro" id="IPR044087">
    <property type="entry name" value="NahD-like"/>
</dbReference>
<accession>A0A366EV36</accession>
<dbReference type="InterPro" id="IPR051924">
    <property type="entry name" value="GST_Kappa/NadH"/>
</dbReference>
<dbReference type="PANTHER" id="PTHR42943:SF2">
    <property type="entry name" value="GLUTATHIONE S-TRANSFERASE KAPPA 1"/>
    <property type="match status" value="1"/>
</dbReference>
<comment type="caution">
    <text evidence="4">The sequence shown here is derived from an EMBL/GenBank/DDBJ whole genome shotgun (WGS) entry which is preliminary data.</text>
</comment>
<dbReference type="SUPFAM" id="SSF52833">
    <property type="entry name" value="Thioredoxin-like"/>
    <property type="match status" value="1"/>
</dbReference>
<proteinExistence type="inferred from homology"/>
<protein>
    <recommendedName>
        <fullName evidence="1">2-hydroxychromene-2-carboxylate isomerase</fullName>
        <ecNumber evidence="1">5.99.1.4</ecNumber>
    </recommendedName>
</protein>
<evidence type="ECO:0000313" key="5">
    <source>
        <dbReference type="Proteomes" id="UP000253529"/>
    </source>
</evidence>
<comment type="catalytic activity">
    <reaction evidence="1">
        <text>2-hydroxychromene-2-carboxylate = (3E)-4-(2-hydroxyphenyl)-2-oxobut-3-enoate</text>
        <dbReference type="Rhea" id="RHEA:27401"/>
        <dbReference type="ChEBI" id="CHEBI:59350"/>
        <dbReference type="ChEBI" id="CHEBI:59353"/>
        <dbReference type="EC" id="5.99.1.4"/>
    </reaction>
</comment>
<dbReference type="EC" id="5.99.1.4" evidence="1"/>
<dbReference type="AlphaFoldDB" id="A0A366EV36"/>
<evidence type="ECO:0000256" key="2">
    <source>
        <dbReference type="PIRSR" id="PIRSR006386-1"/>
    </source>
</evidence>
<dbReference type="GO" id="GO:0018845">
    <property type="term" value="F:2-hydroxychromene-2-carboxylate isomerase activity"/>
    <property type="evidence" value="ECO:0007669"/>
    <property type="project" value="UniProtKB-UniRule"/>
</dbReference>
<reference evidence="4 5" key="1">
    <citation type="submission" date="2018-06" db="EMBL/GenBank/DDBJ databases">
        <title>Genomic Encyclopedia of Type Strains, Phase IV (KMG-IV): sequencing the most valuable type-strain genomes for metagenomic binning, comparative biology and taxonomic classification.</title>
        <authorList>
            <person name="Goeker M."/>
        </authorList>
    </citation>
    <scope>NUCLEOTIDE SEQUENCE [LARGE SCALE GENOMIC DNA]</scope>
    <source>
        <strain evidence="4 5">DSM 24875</strain>
    </source>
</reference>
<dbReference type="EMBL" id="QNRK01000032">
    <property type="protein sequence ID" value="RBP06261.1"/>
    <property type="molecule type" value="Genomic_DNA"/>
</dbReference>
<dbReference type="InterPro" id="IPR014440">
    <property type="entry name" value="HCCAis_GSTk"/>
</dbReference>
<sequence length="205" mass="22258">MQPVIEFIFDFASPNAYLAYRALPPILARTGARLDINPCLLGGIFQATGNRAPFAAFAEIKGKLEYEILEIRRFVARHGLDRYALNPNFPVNSLMLMRGYIAACDEGVGPAYLEMGLRGMWEEGLKLDDRHVLADAIDAAGLDSGSLMAAVRSDRVKQKLADTTAAAVARGVFGIPTFFVGPEMFFGKDRLGQVEEAVEAAKASA</sequence>